<dbReference type="Gene3D" id="3.40.630.10">
    <property type="entry name" value="Zn peptidases"/>
    <property type="match status" value="1"/>
</dbReference>
<dbReference type="PIRSF" id="PIRSF001123">
    <property type="entry name" value="PepA_GA"/>
    <property type="match status" value="1"/>
</dbReference>
<evidence type="ECO:0000256" key="4">
    <source>
        <dbReference type="ARBA" id="ARBA00022723"/>
    </source>
</evidence>
<evidence type="ECO:0000313" key="6">
    <source>
        <dbReference type="EMBL" id="VAW43044.1"/>
    </source>
</evidence>
<keyword evidence="4" id="KW-0479">Metal-binding</keyword>
<sequence length="352" mass="38541">MHPSINVDGMVAFLTELLNTPSPTGDTDRAIQWIEEKFSTTFANQPLSLKRTPKGLLVAHWPGKKRDAPRGLTAHVDTLGAMVRRVKQNGRLQMTQLGGWSWTSVEGEGVTIFASNGQTYRGTILPTHASIHAHTAKERNTLRNDTNMEVRIDAHTNTAKETSALGIRVGDIIAVDPRVELSDSGFIRSRHLDDKASIACMFGAMVALAEAGLEPAQDTCFHISNYEEVGHGASTGFPPNLTDLISIDMAVVAPKQMSNEYSVTICAKDSAGPYHMQLRRELEALAQANDLRYATDIYPYYGSDGESYWRAGGDVRVALIGPGVDASHHYERTHRQALDNTAKLLLAYLLAD</sequence>
<keyword evidence="3" id="KW-0645">Protease</keyword>
<protein>
    <submittedName>
        <fullName evidence="6">Deblocking aminopeptidase</fullName>
        <ecNumber evidence="6">3.4.11.-</ecNumber>
    </submittedName>
</protein>
<dbReference type="SUPFAM" id="SSF53187">
    <property type="entry name" value="Zn-dependent exopeptidases"/>
    <property type="match status" value="1"/>
</dbReference>
<name>A0A3B0WHM6_9ZZZZ</name>
<reference evidence="6" key="1">
    <citation type="submission" date="2018-06" db="EMBL/GenBank/DDBJ databases">
        <authorList>
            <person name="Zhirakovskaya E."/>
        </authorList>
    </citation>
    <scope>NUCLEOTIDE SEQUENCE</scope>
</reference>
<evidence type="ECO:0000256" key="5">
    <source>
        <dbReference type="ARBA" id="ARBA00022801"/>
    </source>
</evidence>
<keyword evidence="5 6" id="KW-0378">Hydrolase</keyword>
<dbReference type="InterPro" id="IPR023367">
    <property type="entry name" value="Peptidase_M42_dom2"/>
</dbReference>
<evidence type="ECO:0000256" key="1">
    <source>
        <dbReference type="ARBA" id="ARBA00006272"/>
    </source>
</evidence>
<organism evidence="6">
    <name type="scientific">hydrothermal vent metagenome</name>
    <dbReference type="NCBI Taxonomy" id="652676"/>
    <lineage>
        <taxon>unclassified sequences</taxon>
        <taxon>metagenomes</taxon>
        <taxon>ecological metagenomes</taxon>
    </lineage>
</organism>
<dbReference type="PANTHER" id="PTHR32481:SF7">
    <property type="entry name" value="AMINOPEPTIDASE YHFE-RELATED"/>
    <property type="match status" value="1"/>
</dbReference>
<dbReference type="AlphaFoldDB" id="A0A3B0WHM6"/>
<dbReference type="Gene3D" id="2.40.30.40">
    <property type="entry name" value="Peptidase M42, domain 2"/>
    <property type="match status" value="1"/>
</dbReference>
<evidence type="ECO:0000256" key="3">
    <source>
        <dbReference type="ARBA" id="ARBA00022670"/>
    </source>
</evidence>
<dbReference type="InterPro" id="IPR051464">
    <property type="entry name" value="Peptidase_M42_aminopept"/>
</dbReference>
<dbReference type="CDD" id="cd05657">
    <property type="entry name" value="M42_glucanase_like"/>
    <property type="match status" value="1"/>
</dbReference>
<comment type="similarity">
    <text evidence="1">Belongs to the peptidase M42 family.</text>
</comment>
<dbReference type="GO" id="GO:0004177">
    <property type="term" value="F:aminopeptidase activity"/>
    <property type="evidence" value="ECO:0007669"/>
    <property type="project" value="UniProtKB-KW"/>
</dbReference>
<dbReference type="PANTHER" id="PTHR32481">
    <property type="entry name" value="AMINOPEPTIDASE"/>
    <property type="match status" value="1"/>
</dbReference>
<dbReference type="EC" id="3.4.11.-" evidence="6"/>
<dbReference type="GO" id="GO:0046872">
    <property type="term" value="F:metal ion binding"/>
    <property type="evidence" value="ECO:0007669"/>
    <property type="project" value="UniProtKB-KW"/>
</dbReference>
<dbReference type="EMBL" id="UOEU01001006">
    <property type="protein sequence ID" value="VAW43044.1"/>
    <property type="molecule type" value="Genomic_DNA"/>
</dbReference>
<dbReference type="SUPFAM" id="SSF101821">
    <property type="entry name" value="Aminopeptidase/glucanase lid domain"/>
    <property type="match status" value="1"/>
</dbReference>
<dbReference type="Pfam" id="PF05343">
    <property type="entry name" value="Peptidase_M42"/>
    <property type="match status" value="1"/>
</dbReference>
<evidence type="ECO:0000256" key="2">
    <source>
        <dbReference type="ARBA" id="ARBA00022438"/>
    </source>
</evidence>
<dbReference type="GO" id="GO:0006508">
    <property type="term" value="P:proteolysis"/>
    <property type="evidence" value="ECO:0007669"/>
    <property type="project" value="UniProtKB-KW"/>
</dbReference>
<dbReference type="InterPro" id="IPR008007">
    <property type="entry name" value="Peptidase_M42"/>
</dbReference>
<proteinExistence type="inferred from homology"/>
<gene>
    <name evidence="6" type="ORF">MNBD_CHLOROFLEXI01-4112</name>
</gene>
<accession>A0A3B0WHM6</accession>
<keyword evidence="2 6" id="KW-0031">Aminopeptidase</keyword>